<dbReference type="OMA" id="TAMGHEI"/>
<evidence type="ECO:0000313" key="3">
    <source>
        <dbReference type="Proteomes" id="UP000001593"/>
    </source>
</evidence>
<accession>A7TD62</accession>
<dbReference type="GO" id="GO:0004222">
    <property type="term" value="F:metalloendopeptidase activity"/>
    <property type="evidence" value="ECO:0007669"/>
    <property type="project" value="InterPro"/>
</dbReference>
<keyword evidence="3" id="KW-1185">Reference proteome</keyword>
<proteinExistence type="predicted"/>
<dbReference type="PANTHER" id="PTHR11733">
    <property type="entry name" value="ZINC METALLOPROTEASE FAMILY M13 NEPRILYSIN-RELATED"/>
    <property type="match status" value="1"/>
</dbReference>
<dbReference type="PhylomeDB" id="A7TD62"/>
<organism evidence="2 3">
    <name type="scientific">Nematostella vectensis</name>
    <name type="common">Starlet sea anemone</name>
    <dbReference type="NCBI Taxonomy" id="45351"/>
    <lineage>
        <taxon>Eukaryota</taxon>
        <taxon>Metazoa</taxon>
        <taxon>Cnidaria</taxon>
        <taxon>Anthozoa</taxon>
        <taxon>Hexacorallia</taxon>
        <taxon>Actiniaria</taxon>
        <taxon>Edwardsiidae</taxon>
        <taxon>Nematostella</taxon>
    </lineage>
</organism>
<dbReference type="EMBL" id="DS477323">
    <property type="protein sequence ID" value="EDO25993.1"/>
    <property type="molecule type" value="Genomic_DNA"/>
</dbReference>
<name>A7TD62_NEMVE</name>
<reference evidence="2 3" key="1">
    <citation type="journal article" date="2007" name="Science">
        <title>Sea anemone genome reveals ancestral eumetazoan gene repertoire and genomic organization.</title>
        <authorList>
            <person name="Putnam N.H."/>
            <person name="Srivastava M."/>
            <person name="Hellsten U."/>
            <person name="Dirks B."/>
            <person name="Chapman J."/>
            <person name="Salamov A."/>
            <person name="Terry A."/>
            <person name="Shapiro H."/>
            <person name="Lindquist E."/>
            <person name="Kapitonov V.V."/>
            <person name="Jurka J."/>
            <person name="Genikhovich G."/>
            <person name="Grigoriev I.V."/>
            <person name="Lucas S.M."/>
            <person name="Steele R.E."/>
            <person name="Finnerty J.R."/>
            <person name="Technau U."/>
            <person name="Martindale M.Q."/>
            <person name="Rokhsar D.S."/>
        </authorList>
    </citation>
    <scope>NUCLEOTIDE SEQUENCE [LARGE SCALE GENOMIC DNA]</scope>
    <source>
        <strain evidence="3">CH2 X CH6</strain>
    </source>
</reference>
<dbReference type="HOGENOM" id="CLU_195681_0_0_1"/>
<feature type="non-terminal residue" evidence="2">
    <location>
        <position position="1"/>
    </location>
</feature>
<evidence type="ECO:0000313" key="2">
    <source>
        <dbReference type="EMBL" id="EDO25993.1"/>
    </source>
</evidence>
<dbReference type="InParanoid" id="A7TD62"/>
<sequence length="81" mass="9032">FPVAILQPPFYDSRYNGAVNFGGIGSVIGHELTHGFDDSGKRYDSKGSQVEWWTDITSDEFKTRADCLVSQYGSFTFNGEN</sequence>
<dbReference type="PANTHER" id="PTHR11733:SF240">
    <property type="entry name" value="GH14155P-RELATED"/>
    <property type="match status" value="1"/>
</dbReference>
<dbReference type="Proteomes" id="UP000001593">
    <property type="component" value="Unassembled WGS sequence"/>
</dbReference>
<dbReference type="GO" id="GO:0006508">
    <property type="term" value="P:proteolysis"/>
    <property type="evidence" value="ECO:0007669"/>
    <property type="project" value="InterPro"/>
</dbReference>
<dbReference type="InterPro" id="IPR018497">
    <property type="entry name" value="Peptidase_M13_C"/>
</dbReference>
<feature type="domain" description="Peptidase M13 C-terminal" evidence="1">
    <location>
        <begin position="1"/>
        <end position="76"/>
    </location>
</feature>
<gene>
    <name evidence="2" type="ORF">NEMVEDRAFT_v1g9646</name>
</gene>
<dbReference type="Gene3D" id="3.40.390.10">
    <property type="entry name" value="Collagenase (Catalytic Domain)"/>
    <property type="match status" value="1"/>
</dbReference>
<dbReference type="Pfam" id="PF01431">
    <property type="entry name" value="Peptidase_M13"/>
    <property type="match status" value="1"/>
</dbReference>
<feature type="non-terminal residue" evidence="2">
    <location>
        <position position="81"/>
    </location>
</feature>
<dbReference type="SUPFAM" id="SSF55486">
    <property type="entry name" value="Metalloproteases ('zincins'), catalytic domain"/>
    <property type="match status" value="1"/>
</dbReference>
<protein>
    <recommendedName>
        <fullName evidence="1">Peptidase M13 C-terminal domain-containing protein</fullName>
    </recommendedName>
</protein>
<dbReference type="AlphaFoldDB" id="A7TD62"/>
<dbReference type="InterPro" id="IPR024079">
    <property type="entry name" value="MetalloPept_cat_dom_sf"/>
</dbReference>
<dbReference type="eggNOG" id="KOG3624">
    <property type="taxonomic scope" value="Eukaryota"/>
</dbReference>
<evidence type="ECO:0000259" key="1">
    <source>
        <dbReference type="Pfam" id="PF01431"/>
    </source>
</evidence>
<dbReference type="PROSITE" id="PS51885">
    <property type="entry name" value="NEPRILYSIN"/>
    <property type="match status" value="1"/>
</dbReference>
<dbReference type="InterPro" id="IPR000718">
    <property type="entry name" value="Peptidase_M13"/>
</dbReference>